<comment type="caution">
    <text evidence="11">The sequence shown here is derived from an EMBL/GenBank/DDBJ whole genome shotgun (WGS) entry which is preliminary data.</text>
</comment>
<organism evidence="11 12">
    <name type="scientific">Umbra pygmaea</name>
    <name type="common">Eastern mudminnow</name>
    <dbReference type="NCBI Taxonomy" id="75934"/>
    <lineage>
        <taxon>Eukaryota</taxon>
        <taxon>Metazoa</taxon>
        <taxon>Chordata</taxon>
        <taxon>Craniata</taxon>
        <taxon>Vertebrata</taxon>
        <taxon>Euteleostomi</taxon>
        <taxon>Actinopterygii</taxon>
        <taxon>Neopterygii</taxon>
        <taxon>Teleostei</taxon>
        <taxon>Protacanthopterygii</taxon>
        <taxon>Esociformes</taxon>
        <taxon>Umbridae</taxon>
        <taxon>Umbra</taxon>
    </lineage>
</organism>
<dbReference type="InterPro" id="IPR050331">
    <property type="entry name" value="Zinc_finger"/>
</dbReference>
<feature type="domain" description="C2H2-type" evidence="10">
    <location>
        <begin position="346"/>
        <end position="373"/>
    </location>
</feature>
<dbReference type="AlphaFoldDB" id="A0ABD0XII2"/>
<feature type="compositionally biased region" description="Polar residues" evidence="9">
    <location>
        <begin position="325"/>
        <end position="339"/>
    </location>
</feature>
<feature type="region of interest" description="Disordered" evidence="9">
    <location>
        <begin position="290"/>
        <end position="348"/>
    </location>
</feature>
<evidence type="ECO:0000256" key="2">
    <source>
        <dbReference type="ARBA" id="ARBA00022723"/>
    </source>
</evidence>
<dbReference type="InterPro" id="IPR013087">
    <property type="entry name" value="Znf_C2H2_type"/>
</dbReference>
<evidence type="ECO:0000256" key="3">
    <source>
        <dbReference type="ARBA" id="ARBA00022737"/>
    </source>
</evidence>
<keyword evidence="4 8" id="KW-0863">Zinc-finger</keyword>
<dbReference type="SUPFAM" id="SSF57667">
    <property type="entry name" value="beta-beta-alpha zinc fingers"/>
    <property type="match status" value="2"/>
</dbReference>
<feature type="compositionally biased region" description="Polar residues" evidence="9">
    <location>
        <begin position="70"/>
        <end position="97"/>
    </location>
</feature>
<name>A0ABD0XII2_UMBPY</name>
<dbReference type="EMBL" id="JAGEUA010000003">
    <property type="protein sequence ID" value="KAL0993655.1"/>
    <property type="molecule type" value="Genomic_DNA"/>
</dbReference>
<dbReference type="FunFam" id="3.30.160.60:FF:000557">
    <property type="entry name" value="zinc finger and SCAN domain-containing protein 29"/>
    <property type="match status" value="1"/>
</dbReference>
<evidence type="ECO:0000256" key="9">
    <source>
        <dbReference type="SAM" id="MobiDB-lite"/>
    </source>
</evidence>
<feature type="compositionally biased region" description="Polar residues" evidence="9">
    <location>
        <begin position="197"/>
        <end position="218"/>
    </location>
</feature>
<dbReference type="Pfam" id="PF00096">
    <property type="entry name" value="zf-C2H2"/>
    <property type="match status" value="4"/>
</dbReference>
<feature type="compositionally biased region" description="Low complexity" evidence="9">
    <location>
        <begin position="308"/>
        <end position="324"/>
    </location>
</feature>
<evidence type="ECO:0000256" key="5">
    <source>
        <dbReference type="ARBA" id="ARBA00022833"/>
    </source>
</evidence>
<dbReference type="PROSITE" id="PS00028">
    <property type="entry name" value="ZINC_FINGER_C2H2_1"/>
    <property type="match status" value="4"/>
</dbReference>
<accession>A0ABD0XII2</accession>
<dbReference type="GO" id="GO:0008270">
    <property type="term" value="F:zinc ion binding"/>
    <property type="evidence" value="ECO:0007669"/>
    <property type="project" value="UniProtKB-KW"/>
</dbReference>
<feature type="region of interest" description="Disordered" evidence="9">
    <location>
        <begin position="67"/>
        <end position="118"/>
    </location>
</feature>
<dbReference type="InterPro" id="IPR036236">
    <property type="entry name" value="Znf_C2H2_sf"/>
</dbReference>
<feature type="domain" description="C2H2-type" evidence="10">
    <location>
        <begin position="402"/>
        <end position="429"/>
    </location>
</feature>
<gene>
    <name evidence="11" type="ORF">UPYG_G00111160</name>
</gene>
<evidence type="ECO:0000256" key="7">
    <source>
        <dbReference type="ARBA" id="ARBA00023242"/>
    </source>
</evidence>
<evidence type="ECO:0000256" key="6">
    <source>
        <dbReference type="ARBA" id="ARBA00023125"/>
    </source>
</evidence>
<protein>
    <recommendedName>
        <fullName evidence="10">C2H2-type domain-containing protein</fullName>
    </recommendedName>
</protein>
<dbReference type="SMART" id="SM00355">
    <property type="entry name" value="ZnF_C2H2"/>
    <property type="match status" value="4"/>
</dbReference>
<dbReference type="PANTHER" id="PTHR16515:SF49">
    <property type="entry name" value="GASTRULA ZINC FINGER PROTEIN XLCGF49.1-LIKE-RELATED"/>
    <property type="match status" value="1"/>
</dbReference>
<dbReference type="GO" id="GO:0003677">
    <property type="term" value="F:DNA binding"/>
    <property type="evidence" value="ECO:0007669"/>
    <property type="project" value="UniProtKB-KW"/>
</dbReference>
<keyword evidence="6" id="KW-0238">DNA-binding</keyword>
<evidence type="ECO:0000259" key="10">
    <source>
        <dbReference type="PROSITE" id="PS50157"/>
    </source>
</evidence>
<dbReference type="PROSITE" id="PS50157">
    <property type="entry name" value="ZINC_FINGER_C2H2_2"/>
    <property type="match status" value="4"/>
</dbReference>
<dbReference type="GO" id="GO:0005634">
    <property type="term" value="C:nucleus"/>
    <property type="evidence" value="ECO:0007669"/>
    <property type="project" value="UniProtKB-SubCell"/>
</dbReference>
<evidence type="ECO:0000313" key="11">
    <source>
        <dbReference type="EMBL" id="KAL0993655.1"/>
    </source>
</evidence>
<evidence type="ECO:0000256" key="1">
    <source>
        <dbReference type="ARBA" id="ARBA00004123"/>
    </source>
</evidence>
<sequence>MAKLQLLNAYLTERLMLAVDEILEVVGGTVSEFEEETVRTKRENELLKRRLREIGLDTETEWSAGLTRPVSLSVSGQQPWSTDQSTDPGSTHTQLNHSLIGEDETPSSPGQLPADCSQWKSLCESPQPLSTQLNNTSENAPEVALLTSTTVKSDLDEEGKHPLPLSDTFSSVSCAVDRVVLRYNAEGIKTEPADISPSHSGSGNSQMGCGEPSTSSDRGPSAVETRYAISDLGGDLESMAAENSRYGAATASGLQDPAELASASDATIPDGFFRQIGTDGCITTGPELNFGDAATGVPTTSRFYQGPTRRQQQTNRLTNRGRQQINRSANSRGPPQTNSRGDHRSHPCPQCGKIFSHVSRLKIHLRIHTGEKPYVCALCGKRFNNDGTLRNHRRVHTELRLFSCPVCGMSFKDAYTCRKHQRVHNGARPAGGGAHACSLCGKAFSEAAKLAKHIRTHVSDMG</sequence>
<comment type="subcellular location">
    <subcellularLocation>
        <location evidence="1">Nucleus</location>
    </subcellularLocation>
</comment>
<dbReference type="Proteomes" id="UP001557470">
    <property type="component" value="Unassembled WGS sequence"/>
</dbReference>
<keyword evidence="3" id="KW-0677">Repeat</keyword>
<evidence type="ECO:0000256" key="8">
    <source>
        <dbReference type="PROSITE-ProRule" id="PRU00042"/>
    </source>
</evidence>
<evidence type="ECO:0000256" key="4">
    <source>
        <dbReference type="ARBA" id="ARBA00022771"/>
    </source>
</evidence>
<feature type="domain" description="C2H2-type" evidence="10">
    <location>
        <begin position="435"/>
        <end position="462"/>
    </location>
</feature>
<keyword evidence="5" id="KW-0862">Zinc</keyword>
<feature type="domain" description="C2H2-type" evidence="10">
    <location>
        <begin position="374"/>
        <end position="401"/>
    </location>
</feature>
<keyword evidence="12" id="KW-1185">Reference proteome</keyword>
<keyword evidence="2" id="KW-0479">Metal-binding</keyword>
<dbReference type="Gene3D" id="3.30.160.60">
    <property type="entry name" value="Classic Zinc Finger"/>
    <property type="match status" value="4"/>
</dbReference>
<dbReference type="PANTHER" id="PTHR16515">
    <property type="entry name" value="PR DOMAIN ZINC FINGER PROTEIN"/>
    <property type="match status" value="1"/>
</dbReference>
<dbReference type="FunFam" id="3.30.160.60:FF:001450">
    <property type="entry name" value="zinc finger protein 774"/>
    <property type="match status" value="1"/>
</dbReference>
<feature type="region of interest" description="Disordered" evidence="9">
    <location>
        <begin position="191"/>
        <end position="221"/>
    </location>
</feature>
<proteinExistence type="predicted"/>
<keyword evidence="7" id="KW-0539">Nucleus</keyword>
<reference evidence="11 12" key="1">
    <citation type="submission" date="2024-06" db="EMBL/GenBank/DDBJ databases">
        <authorList>
            <person name="Pan Q."/>
            <person name="Wen M."/>
            <person name="Jouanno E."/>
            <person name="Zahm M."/>
            <person name="Klopp C."/>
            <person name="Cabau C."/>
            <person name="Louis A."/>
            <person name="Berthelot C."/>
            <person name="Parey E."/>
            <person name="Roest Crollius H."/>
            <person name="Montfort J."/>
            <person name="Robinson-Rechavi M."/>
            <person name="Bouchez O."/>
            <person name="Lampietro C."/>
            <person name="Lopez Roques C."/>
            <person name="Donnadieu C."/>
            <person name="Postlethwait J."/>
            <person name="Bobe J."/>
            <person name="Verreycken H."/>
            <person name="Guiguen Y."/>
        </authorList>
    </citation>
    <scope>NUCLEOTIDE SEQUENCE [LARGE SCALE GENOMIC DNA]</scope>
    <source>
        <strain evidence="11">Up_M1</strain>
        <tissue evidence="11">Testis</tissue>
    </source>
</reference>
<evidence type="ECO:0000313" key="12">
    <source>
        <dbReference type="Proteomes" id="UP001557470"/>
    </source>
</evidence>